<organism evidence="3 4">
    <name type="scientific">Dispira parvispora</name>
    <dbReference type="NCBI Taxonomy" id="1520584"/>
    <lineage>
        <taxon>Eukaryota</taxon>
        <taxon>Fungi</taxon>
        <taxon>Fungi incertae sedis</taxon>
        <taxon>Zoopagomycota</taxon>
        <taxon>Kickxellomycotina</taxon>
        <taxon>Dimargaritomycetes</taxon>
        <taxon>Dimargaritales</taxon>
        <taxon>Dimargaritaceae</taxon>
        <taxon>Dispira</taxon>
    </lineage>
</organism>
<feature type="region of interest" description="Disordered" evidence="1">
    <location>
        <begin position="28"/>
        <end position="75"/>
    </location>
</feature>
<dbReference type="EMBL" id="JANBPY010001297">
    <property type="protein sequence ID" value="KAJ1960646.1"/>
    <property type="molecule type" value="Genomic_DNA"/>
</dbReference>
<evidence type="ECO:0000256" key="1">
    <source>
        <dbReference type="SAM" id="MobiDB-lite"/>
    </source>
</evidence>
<dbReference type="OrthoDB" id="5616216at2759"/>
<name>A0A9W8ASZ7_9FUNG</name>
<feature type="compositionally biased region" description="Acidic residues" evidence="1">
    <location>
        <begin position="65"/>
        <end position="75"/>
    </location>
</feature>
<dbReference type="Proteomes" id="UP001150925">
    <property type="component" value="Unassembled WGS sequence"/>
</dbReference>
<keyword evidence="4" id="KW-1185">Reference proteome</keyword>
<gene>
    <name evidence="3" type="ORF">IWQ62_004149</name>
</gene>
<feature type="chain" id="PRO_5040965220" evidence="2">
    <location>
        <begin position="20"/>
        <end position="158"/>
    </location>
</feature>
<comment type="caution">
    <text evidence="3">The sequence shown here is derived from an EMBL/GenBank/DDBJ whole genome shotgun (WGS) entry which is preliminary data.</text>
</comment>
<proteinExistence type="predicted"/>
<protein>
    <submittedName>
        <fullName evidence="3">Uncharacterized protein</fullName>
    </submittedName>
</protein>
<reference evidence="3" key="1">
    <citation type="submission" date="2022-07" db="EMBL/GenBank/DDBJ databases">
        <title>Phylogenomic reconstructions and comparative analyses of Kickxellomycotina fungi.</title>
        <authorList>
            <person name="Reynolds N.K."/>
            <person name="Stajich J.E."/>
            <person name="Barry K."/>
            <person name="Grigoriev I.V."/>
            <person name="Crous P."/>
            <person name="Smith M.E."/>
        </authorList>
    </citation>
    <scope>NUCLEOTIDE SEQUENCE</scope>
    <source>
        <strain evidence="3">RSA 1196</strain>
    </source>
</reference>
<feature type="signal peptide" evidence="2">
    <location>
        <begin position="1"/>
        <end position="19"/>
    </location>
</feature>
<evidence type="ECO:0000256" key="2">
    <source>
        <dbReference type="SAM" id="SignalP"/>
    </source>
</evidence>
<evidence type="ECO:0000313" key="4">
    <source>
        <dbReference type="Proteomes" id="UP001150925"/>
    </source>
</evidence>
<evidence type="ECO:0000313" key="3">
    <source>
        <dbReference type="EMBL" id="KAJ1960646.1"/>
    </source>
</evidence>
<sequence>MKAMALVVALCVAYATAQGFGEDVGPGFSGPQDVGAEYDDSFPGSSQPVPPAYVDDENEAPVYDDGSDDNDNAAPYDDEGVLYRRAFVPVEGYGTFHAAPVRRGMGFLHPRSGGFGGPGNVFATNNRVKFNKHANQAFKFRNNKHKNFKANNKNFIVG</sequence>
<dbReference type="AlphaFoldDB" id="A0A9W8ASZ7"/>
<keyword evidence="2" id="KW-0732">Signal</keyword>
<accession>A0A9W8ASZ7</accession>